<comment type="caution">
    <text evidence="2">The sequence shown here is derived from an EMBL/GenBank/DDBJ whole genome shotgun (WGS) entry which is preliminary data.</text>
</comment>
<accession>A0A438IHD8</accession>
<dbReference type="InterPro" id="IPR036691">
    <property type="entry name" value="Endo/exonu/phosph_ase_sf"/>
</dbReference>
<dbReference type="InterPro" id="IPR000477">
    <property type="entry name" value="RT_dom"/>
</dbReference>
<dbReference type="PANTHER" id="PTHR46890:SF50">
    <property type="entry name" value="RNA-DIRECTED DNA POLYMERASE, EUKARYOTA, REVERSE TRANSCRIPTASE ZINC-BINDING DOMAIN PROTEIN-RELATED"/>
    <property type="match status" value="1"/>
</dbReference>
<reference evidence="2 3" key="1">
    <citation type="journal article" date="2018" name="PLoS Genet.">
        <title>Population sequencing reveals clonal diversity and ancestral inbreeding in the grapevine cultivar Chardonnay.</title>
        <authorList>
            <person name="Roach M.J."/>
            <person name="Johnson D.L."/>
            <person name="Bohlmann J."/>
            <person name="van Vuuren H.J."/>
            <person name="Jones S.J."/>
            <person name="Pretorius I.S."/>
            <person name="Schmidt S.A."/>
            <person name="Borneman A.R."/>
        </authorList>
    </citation>
    <scope>NUCLEOTIDE SEQUENCE [LARGE SCALE GENOMIC DNA]</scope>
    <source>
        <strain evidence="3">cv. Chardonnay</strain>
        <tissue evidence="2">Leaf</tissue>
    </source>
</reference>
<dbReference type="InterPro" id="IPR052343">
    <property type="entry name" value="Retrotransposon-Effector_Assoc"/>
</dbReference>
<dbReference type="CDD" id="cd01650">
    <property type="entry name" value="RT_nLTR_like"/>
    <property type="match status" value="1"/>
</dbReference>
<evidence type="ECO:0000259" key="1">
    <source>
        <dbReference type="PROSITE" id="PS50878"/>
    </source>
</evidence>
<dbReference type="AlphaFoldDB" id="A0A438IHD8"/>
<name>A0A438IHD8_VITVI</name>
<protein>
    <submittedName>
        <fullName evidence="2">Transposon TX1 uncharacterized 149 kDa protein</fullName>
    </submittedName>
</protein>
<dbReference type="EMBL" id="QGNW01000109">
    <property type="protein sequence ID" value="RVW96160.1"/>
    <property type="molecule type" value="Genomic_DNA"/>
</dbReference>
<dbReference type="PANTHER" id="PTHR46890">
    <property type="entry name" value="NON-LTR RETROLELEMENT REVERSE TRANSCRIPTASE-LIKE PROTEIN-RELATED"/>
    <property type="match status" value="1"/>
</dbReference>
<evidence type="ECO:0000313" key="2">
    <source>
        <dbReference type="EMBL" id="RVW96160.1"/>
    </source>
</evidence>
<dbReference type="Proteomes" id="UP000288805">
    <property type="component" value="Unassembled WGS sequence"/>
</dbReference>
<evidence type="ECO:0000313" key="3">
    <source>
        <dbReference type="Proteomes" id="UP000288805"/>
    </source>
</evidence>
<dbReference type="Pfam" id="PF00078">
    <property type="entry name" value="RVT_1"/>
    <property type="match status" value="2"/>
</dbReference>
<dbReference type="SUPFAM" id="SSF56219">
    <property type="entry name" value="DNase I-like"/>
    <property type="match status" value="1"/>
</dbReference>
<gene>
    <name evidence="2" type="primary">YTX2_629</name>
    <name evidence="2" type="ORF">CK203_037783</name>
</gene>
<dbReference type="Gene3D" id="3.60.10.10">
    <property type="entry name" value="Endonuclease/exonuclease/phosphatase"/>
    <property type="match status" value="1"/>
</dbReference>
<dbReference type="PROSITE" id="PS50878">
    <property type="entry name" value="RT_POL"/>
    <property type="match status" value="1"/>
</dbReference>
<feature type="domain" description="Reverse transcriptase" evidence="1">
    <location>
        <begin position="373"/>
        <end position="610"/>
    </location>
</feature>
<proteinExistence type="predicted"/>
<organism evidence="2 3">
    <name type="scientific">Vitis vinifera</name>
    <name type="common">Grape</name>
    <dbReference type="NCBI Taxonomy" id="29760"/>
    <lineage>
        <taxon>Eukaryota</taxon>
        <taxon>Viridiplantae</taxon>
        <taxon>Streptophyta</taxon>
        <taxon>Embryophyta</taxon>
        <taxon>Tracheophyta</taxon>
        <taxon>Spermatophyta</taxon>
        <taxon>Magnoliopsida</taxon>
        <taxon>eudicotyledons</taxon>
        <taxon>Gunneridae</taxon>
        <taxon>Pentapetalae</taxon>
        <taxon>rosids</taxon>
        <taxon>Vitales</taxon>
        <taxon>Vitaceae</taxon>
        <taxon>Viteae</taxon>
        <taxon>Vitis</taxon>
    </lineage>
</organism>
<sequence>MSRSLVRSLGVGRFLEWGAVDSRGAAGGIVVFWDNRVLELVELEKGVFSISCHFKNWSLEWALVCCWGFNSILSPKERSREGSLNSDMRRFSKVIEDLELKDLPLLGGLFTWSGGVNNQSLSRLDRFLVNEEWDCRFSGSRQCVLPRPVSNHFPILLDGGGLRRDPSPFRFENMWLKVKGFKDLLKSWWEGDSFSGSSSFILAEKIKVLKSKSKEWNKDIFGRVEYRKDLALDQVEFWDAKEKTSRLSLEELEARKDTREEYKKWVLLEEITWRQKSREVWLKKGDRNTSFFDKMANAHRRRNNVDRIRINGCETLENLDACALEVSFTEDEVFGALLGCSGDKAPRPDGFSMAFWQFVWDFVKDDVMSFFKEFYEHGKFVKSLNATFLVLIPKKAGAEDLRDFRPISLLGSLYKWLAKVLANRLKKVVGKVVSKAQGDFVEGRQILDAVLIANEAIDSVLKNNENGILCKLDREKAYGNVDCSRGLRQGGPLSPYLLVIAMEVFSSFLKRVVDGGFLSGCKVKGRSEEGVQISHLLFVDDTLVFCQASQDHLTYHNWLLMWFEAVLGLRINLEKSELILVGRVENIDDLALEFVHRVGSLPSTYLGLPLGAPFKSMTV</sequence>